<evidence type="ECO:0000313" key="2">
    <source>
        <dbReference type="EMBL" id="TDO42550.1"/>
    </source>
</evidence>
<feature type="compositionally biased region" description="Polar residues" evidence="1">
    <location>
        <begin position="1"/>
        <end position="21"/>
    </location>
</feature>
<accession>A0A4R6K063</accession>
<evidence type="ECO:0000256" key="1">
    <source>
        <dbReference type="SAM" id="MobiDB-lite"/>
    </source>
</evidence>
<keyword evidence="3" id="KW-1185">Reference proteome</keyword>
<organism evidence="2 3">
    <name type="scientific">Paractinoplanes brasiliensis</name>
    <dbReference type="NCBI Taxonomy" id="52695"/>
    <lineage>
        <taxon>Bacteria</taxon>
        <taxon>Bacillati</taxon>
        <taxon>Actinomycetota</taxon>
        <taxon>Actinomycetes</taxon>
        <taxon>Micromonosporales</taxon>
        <taxon>Micromonosporaceae</taxon>
        <taxon>Paractinoplanes</taxon>
    </lineage>
</organism>
<sequence length="156" mass="16235">MLVQLDSNTGTRDFTATSTGLPINPANLPRTRGPLPAVAVLGHPGRVAGLAAHLPHGWSLRRAAGLEDVLSGEIVLFAGATEREIATARRVLASRTTIVAVVDEVAPAELVAAVLTAGADACVRSGQPAILAGHLVACRRRDLTGRWSGLNIQGRR</sequence>
<dbReference type="OrthoDB" id="3293833at2"/>
<gene>
    <name evidence="2" type="ORF">C8E87_6323</name>
</gene>
<reference evidence="2 3" key="1">
    <citation type="submission" date="2019-03" db="EMBL/GenBank/DDBJ databases">
        <title>Sequencing the genomes of 1000 actinobacteria strains.</title>
        <authorList>
            <person name="Klenk H.-P."/>
        </authorList>
    </citation>
    <scope>NUCLEOTIDE SEQUENCE [LARGE SCALE GENOMIC DNA]</scope>
    <source>
        <strain evidence="2 3">DSM 43805</strain>
    </source>
</reference>
<protein>
    <submittedName>
        <fullName evidence="2">Uncharacterized protein</fullName>
    </submittedName>
</protein>
<dbReference type="AlphaFoldDB" id="A0A4R6K063"/>
<feature type="region of interest" description="Disordered" evidence="1">
    <location>
        <begin position="1"/>
        <end position="28"/>
    </location>
</feature>
<dbReference type="EMBL" id="SNWR01000001">
    <property type="protein sequence ID" value="TDO42550.1"/>
    <property type="molecule type" value="Genomic_DNA"/>
</dbReference>
<dbReference type="Proteomes" id="UP000294901">
    <property type="component" value="Unassembled WGS sequence"/>
</dbReference>
<dbReference type="RefSeq" id="WP_133876424.1">
    <property type="nucleotide sequence ID" value="NZ_BOMD01000088.1"/>
</dbReference>
<name>A0A4R6K063_9ACTN</name>
<evidence type="ECO:0000313" key="3">
    <source>
        <dbReference type="Proteomes" id="UP000294901"/>
    </source>
</evidence>
<comment type="caution">
    <text evidence="2">The sequence shown here is derived from an EMBL/GenBank/DDBJ whole genome shotgun (WGS) entry which is preliminary data.</text>
</comment>
<proteinExistence type="predicted"/>